<comment type="caution">
    <text evidence="1">The sequence shown here is derived from an EMBL/GenBank/DDBJ whole genome shotgun (WGS) entry which is preliminary data.</text>
</comment>
<sequence length="107" mass="11702">MIQIAKNSTKARILTNVEKWDSKVDNILSKINNVIRKFGEKLLDTRIPVGIRIEAVAFARGMGTMPTFSVESKTLRDVMHFSSEHADDLVQGVGGSGKDGASHTSCQ</sequence>
<accession>A0AA87AK68</accession>
<reference evidence="1 2" key="1">
    <citation type="submission" date="2011-03" db="EMBL/GenBank/DDBJ databases">
        <title>The Genome Sequence of Gemella haemolysans M341.</title>
        <authorList>
            <consortium name="The Broad Institute Genome Sequencing Platform"/>
            <consortium name="The Broad Institute Genome Sequencing Center for Infectious Disease"/>
            <person name="Earl A."/>
            <person name="Ward D."/>
            <person name="Feldgarden M."/>
            <person name="Gevers D."/>
            <person name="Sibley C.D."/>
            <person name="Field T.R."/>
            <person name="Grinwis M."/>
            <person name="Eshaghurshan C.S."/>
            <person name="Surette M.G."/>
            <person name="Young S.K."/>
            <person name="Zeng Q."/>
            <person name="Gargeya S."/>
            <person name="Fitzgerald M."/>
            <person name="Haas B."/>
            <person name="Abouelleil A."/>
            <person name="Alvarado L."/>
            <person name="Arachchi H.M."/>
            <person name="Berlin A."/>
            <person name="Brown A."/>
            <person name="Chapman S.B."/>
            <person name="Chen Z."/>
            <person name="Dunbar C."/>
            <person name="Freedman E."/>
            <person name="Gearin G."/>
            <person name="Gellesch M."/>
            <person name="Goldberg J."/>
            <person name="Griggs A."/>
            <person name="Gujja S."/>
            <person name="Heilman E.R."/>
            <person name="Heiman D."/>
            <person name="Howarth C."/>
            <person name="Larson L."/>
            <person name="Lui A."/>
            <person name="MacDonald P.J.P."/>
            <person name="Mehta T."/>
            <person name="Montmayeur A."/>
            <person name="Murphy C."/>
            <person name="Neiman D."/>
            <person name="Pearson M."/>
            <person name="Priest M."/>
            <person name="Roberts A."/>
            <person name="Saif S."/>
            <person name="Shea T."/>
            <person name="Shenoy N."/>
            <person name="Sisk P."/>
            <person name="Stolte C."/>
            <person name="Sykes S."/>
            <person name="White J."/>
            <person name="Yandava C."/>
            <person name="Wortman J."/>
            <person name="Nusbaum C."/>
            <person name="Birren B."/>
        </authorList>
    </citation>
    <scope>NUCLEOTIDE SEQUENCE [LARGE SCALE GENOMIC DNA]</scope>
    <source>
        <strain evidence="1 2">M341</strain>
    </source>
</reference>
<name>A0AA87AK68_9BACL</name>
<protein>
    <submittedName>
        <fullName evidence="1">Uncharacterized protein</fullName>
    </submittedName>
</protein>
<evidence type="ECO:0000313" key="2">
    <source>
        <dbReference type="Proteomes" id="UP000004773"/>
    </source>
</evidence>
<dbReference type="Proteomes" id="UP000004773">
    <property type="component" value="Unassembled WGS sequence"/>
</dbReference>
<dbReference type="AlphaFoldDB" id="A0AA87AK68"/>
<evidence type="ECO:0000313" key="1">
    <source>
        <dbReference type="EMBL" id="EGF85734.1"/>
    </source>
</evidence>
<dbReference type="EMBL" id="ACRO01000006">
    <property type="protein sequence ID" value="EGF85734.1"/>
    <property type="molecule type" value="Genomic_DNA"/>
</dbReference>
<gene>
    <name evidence="1" type="ORF">HMPREF0428_00576</name>
</gene>
<organism evidence="1 2">
    <name type="scientific">Gemella haemolysans M341</name>
    <dbReference type="NCBI Taxonomy" id="562981"/>
    <lineage>
        <taxon>Bacteria</taxon>
        <taxon>Bacillati</taxon>
        <taxon>Bacillota</taxon>
        <taxon>Bacilli</taxon>
        <taxon>Bacillales</taxon>
        <taxon>Gemellaceae</taxon>
        <taxon>Gemella</taxon>
    </lineage>
</organism>
<proteinExistence type="predicted"/>